<organism evidence="1 2">
    <name type="scientific">Shivajiella indica</name>
    <dbReference type="NCBI Taxonomy" id="872115"/>
    <lineage>
        <taxon>Bacteria</taxon>
        <taxon>Pseudomonadati</taxon>
        <taxon>Bacteroidota</taxon>
        <taxon>Cytophagia</taxon>
        <taxon>Cytophagales</taxon>
        <taxon>Cyclobacteriaceae</taxon>
        <taxon>Shivajiella</taxon>
    </lineage>
</organism>
<evidence type="ECO:0000313" key="2">
    <source>
        <dbReference type="Proteomes" id="UP001597414"/>
    </source>
</evidence>
<dbReference type="EMBL" id="JBHUIV010000006">
    <property type="protein sequence ID" value="MFD2200432.1"/>
    <property type="molecule type" value="Genomic_DNA"/>
</dbReference>
<name>A0ABW5B2V0_9BACT</name>
<dbReference type="RefSeq" id="WP_380800135.1">
    <property type="nucleotide sequence ID" value="NZ_JBHUIV010000006.1"/>
</dbReference>
<comment type="caution">
    <text evidence="1">The sequence shown here is derived from an EMBL/GenBank/DDBJ whole genome shotgun (WGS) entry which is preliminary data.</text>
</comment>
<proteinExistence type="predicted"/>
<evidence type="ECO:0000313" key="1">
    <source>
        <dbReference type="EMBL" id="MFD2200432.1"/>
    </source>
</evidence>
<protein>
    <submittedName>
        <fullName evidence="1">Uncharacterized protein</fullName>
    </submittedName>
</protein>
<gene>
    <name evidence="1" type="ORF">ACFSKV_02565</name>
</gene>
<dbReference type="Proteomes" id="UP001597414">
    <property type="component" value="Unassembled WGS sequence"/>
</dbReference>
<keyword evidence="2" id="KW-1185">Reference proteome</keyword>
<reference evidence="2" key="1">
    <citation type="journal article" date="2019" name="Int. J. Syst. Evol. Microbiol.">
        <title>The Global Catalogue of Microorganisms (GCM) 10K type strain sequencing project: providing services to taxonomists for standard genome sequencing and annotation.</title>
        <authorList>
            <consortium name="The Broad Institute Genomics Platform"/>
            <consortium name="The Broad Institute Genome Sequencing Center for Infectious Disease"/>
            <person name="Wu L."/>
            <person name="Ma J."/>
        </authorList>
    </citation>
    <scope>NUCLEOTIDE SEQUENCE [LARGE SCALE GENOMIC DNA]</scope>
    <source>
        <strain evidence="2">KCTC 19812</strain>
    </source>
</reference>
<accession>A0ABW5B2V0</accession>
<sequence>MRKKGNHIEIWKQRASLLLVLFFCMLISGIEYLPQEISDSKNPKKELNQDASDQTENQTYLNIAVDAVVPFVVVLGQQVFHLIFESIKFEKPNEIGPDVSLPLNLPYWEILFEQIISTNAP</sequence>